<dbReference type="HAMAP" id="MF_00235">
    <property type="entry name" value="Adenylate_kinase_Adk"/>
    <property type="match status" value="1"/>
</dbReference>
<dbReference type="InterPro" id="IPR027417">
    <property type="entry name" value="P-loop_NTPase"/>
</dbReference>
<dbReference type="NCBIfam" id="TIGR01359">
    <property type="entry name" value="UMP_CMP_kin_fam"/>
    <property type="match status" value="1"/>
</dbReference>
<dbReference type="GO" id="GO:0016776">
    <property type="term" value="F:phosphotransferase activity, phosphate group as acceptor"/>
    <property type="evidence" value="ECO:0007669"/>
    <property type="project" value="InterPro"/>
</dbReference>
<dbReference type="Gene3D" id="3.40.50.300">
    <property type="entry name" value="P-loop containing nucleotide triphosphate hydrolases"/>
    <property type="match status" value="1"/>
</dbReference>
<sequence>MNTKKRIIFVLGGPGSGKGTVCDYLSREYKIGHLSAGVLLRKEISNPRSHLGKLIREHIVNGTIVPATVTCALLRKAMEAAGDFETFLLDGFPRNKENMDGWFKEMGQETELLFILFLKASEDVLMKRCLSRKSSDRSDDDVEIIKKRLRTFYDETMDVISHFMSQQMVRALDTNKTKDEVFKKARAIFDQSL</sequence>
<evidence type="ECO:0000313" key="11">
    <source>
        <dbReference type="Proteomes" id="UP001152798"/>
    </source>
</evidence>
<dbReference type="PANTHER" id="PTHR23359">
    <property type="entry name" value="NUCLEOTIDE KINASE"/>
    <property type="match status" value="1"/>
</dbReference>
<keyword evidence="5" id="KW-0067">ATP-binding</keyword>
<comment type="similarity">
    <text evidence="9">Belongs to the adenylate kinase family.</text>
</comment>
<dbReference type="CDD" id="cd01428">
    <property type="entry name" value="ADK"/>
    <property type="match status" value="1"/>
</dbReference>
<dbReference type="InterPro" id="IPR000850">
    <property type="entry name" value="Adenylat/UMP-CMP_kin"/>
</dbReference>
<name>A0A9P0HNH1_NEZVI</name>
<accession>A0A9P0HNH1</accession>
<gene>
    <name evidence="10" type="ORF">NEZAVI_LOCUS13413</name>
</gene>
<dbReference type="InterPro" id="IPR033690">
    <property type="entry name" value="Adenylat_kinase_CS"/>
</dbReference>
<comment type="catalytic activity">
    <reaction evidence="8">
        <text>UMP + ATP = UDP + ADP</text>
        <dbReference type="Rhea" id="RHEA:24400"/>
        <dbReference type="ChEBI" id="CHEBI:30616"/>
        <dbReference type="ChEBI" id="CHEBI:57865"/>
        <dbReference type="ChEBI" id="CHEBI:58223"/>
        <dbReference type="ChEBI" id="CHEBI:456216"/>
        <dbReference type="EC" id="2.7.4.14"/>
    </reaction>
</comment>
<evidence type="ECO:0000256" key="4">
    <source>
        <dbReference type="ARBA" id="ARBA00022777"/>
    </source>
</evidence>
<dbReference type="GO" id="GO:0006221">
    <property type="term" value="P:pyrimidine nucleotide biosynthetic process"/>
    <property type="evidence" value="ECO:0007669"/>
    <property type="project" value="UniProtKB-KW"/>
</dbReference>
<dbReference type="GO" id="GO:0005524">
    <property type="term" value="F:ATP binding"/>
    <property type="evidence" value="ECO:0007669"/>
    <property type="project" value="UniProtKB-KW"/>
</dbReference>
<dbReference type="GO" id="GO:0009123">
    <property type="term" value="P:nucleoside monophosphate metabolic process"/>
    <property type="evidence" value="ECO:0007669"/>
    <property type="project" value="UniProtKB-ARBA"/>
</dbReference>
<dbReference type="SUPFAM" id="SSF52540">
    <property type="entry name" value="P-loop containing nucleoside triphosphate hydrolases"/>
    <property type="match status" value="1"/>
</dbReference>
<dbReference type="GO" id="GO:0006207">
    <property type="term" value="P:'de novo' pyrimidine nucleobase biosynthetic process"/>
    <property type="evidence" value="ECO:0007669"/>
    <property type="project" value="InterPro"/>
</dbReference>
<dbReference type="Pfam" id="PF00406">
    <property type="entry name" value="ADK"/>
    <property type="match status" value="1"/>
</dbReference>
<keyword evidence="11" id="KW-1185">Reference proteome</keyword>
<evidence type="ECO:0000256" key="9">
    <source>
        <dbReference type="RuleBase" id="RU003330"/>
    </source>
</evidence>
<proteinExistence type="inferred from homology"/>
<keyword evidence="4 9" id="KW-0418">Kinase</keyword>
<evidence type="ECO:0000256" key="8">
    <source>
        <dbReference type="ARBA" id="ARBA00048116"/>
    </source>
</evidence>
<evidence type="ECO:0000256" key="5">
    <source>
        <dbReference type="ARBA" id="ARBA00022840"/>
    </source>
</evidence>
<dbReference type="OrthoDB" id="442176at2759"/>
<evidence type="ECO:0000256" key="7">
    <source>
        <dbReference type="ARBA" id="ARBA00023242"/>
    </source>
</evidence>
<evidence type="ECO:0000256" key="3">
    <source>
        <dbReference type="ARBA" id="ARBA00022741"/>
    </source>
</evidence>
<dbReference type="EMBL" id="OV725082">
    <property type="protein sequence ID" value="CAH1405140.1"/>
    <property type="molecule type" value="Genomic_DNA"/>
</dbReference>
<organism evidence="10 11">
    <name type="scientific">Nezara viridula</name>
    <name type="common">Southern green stink bug</name>
    <name type="synonym">Cimex viridulus</name>
    <dbReference type="NCBI Taxonomy" id="85310"/>
    <lineage>
        <taxon>Eukaryota</taxon>
        <taxon>Metazoa</taxon>
        <taxon>Ecdysozoa</taxon>
        <taxon>Arthropoda</taxon>
        <taxon>Hexapoda</taxon>
        <taxon>Insecta</taxon>
        <taxon>Pterygota</taxon>
        <taxon>Neoptera</taxon>
        <taxon>Paraneoptera</taxon>
        <taxon>Hemiptera</taxon>
        <taxon>Heteroptera</taxon>
        <taxon>Panheteroptera</taxon>
        <taxon>Pentatomomorpha</taxon>
        <taxon>Pentatomoidea</taxon>
        <taxon>Pentatomidae</taxon>
        <taxon>Pentatominae</taxon>
        <taxon>Nezara</taxon>
    </lineage>
</organism>
<dbReference type="PROSITE" id="PS00113">
    <property type="entry name" value="ADENYLATE_KINASE"/>
    <property type="match status" value="1"/>
</dbReference>
<evidence type="ECO:0000256" key="2">
    <source>
        <dbReference type="ARBA" id="ARBA00022679"/>
    </source>
</evidence>
<dbReference type="InterPro" id="IPR006266">
    <property type="entry name" value="UMP_CMP_kinase"/>
</dbReference>
<evidence type="ECO:0000256" key="1">
    <source>
        <dbReference type="ARBA" id="ARBA00022490"/>
    </source>
</evidence>
<evidence type="ECO:0000313" key="10">
    <source>
        <dbReference type="EMBL" id="CAH1405140.1"/>
    </source>
</evidence>
<keyword evidence="7" id="KW-0539">Nucleus</keyword>
<dbReference type="PRINTS" id="PR00094">
    <property type="entry name" value="ADENYLTKNASE"/>
</dbReference>
<protein>
    <submittedName>
        <fullName evidence="10">Uncharacterized protein</fullName>
    </submittedName>
</protein>
<keyword evidence="6" id="KW-0665">Pyrimidine biosynthesis</keyword>
<dbReference type="Proteomes" id="UP001152798">
    <property type="component" value="Chromosome 6"/>
</dbReference>
<keyword evidence="2 9" id="KW-0808">Transferase</keyword>
<dbReference type="AlphaFoldDB" id="A0A9P0HNH1"/>
<keyword evidence="1" id="KW-0963">Cytoplasm</keyword>
<evidence type="ECO:0000256" key="6">
    <source>
        <dbReference type="ARBA" id="ARBA00022975"/>
    </source>
</evidence>
<keyword evidence="3" id="KW-0547">Nucleotide-binding</keyword>
<reference evidence="10" key="1">
    <citation type="submission" date="2022-01" db="EMBL/GenBank/DDBJ databases">
        <authorList>
            <person name="King R."/>
        </authorList>
    </citation>
    <scope>NUCLEOTIDE SEQUENCE</scope>
</reference>
<dbReference type="GO" id="GO:0019205">
    <property type="term" value="F:nucleobase-containing compound kinase activity"/>
    <property type="evidence" value="ECO:0007669"/>
    <property type="project" value="InterPro"/>
</dbReference>